<feature type="compositionally biased region" description="Acidic residues" evidence="7">
    <location>
        <begin position="26"/>
        <end position="43"/>
    </location>
</feature>
<dbReference type="PANTHER" id="PTHR23354">
    <property type="entry name" value="NUCLEOLAR PROTEIN 7/ESTROGEN RECEPTOR COACTIVATOR-RELATED"/>
    <property type="match status" value="1"/>
</dbReference>
<evidence type="ECO:0000256" key="7">
    <source>
        <dbReference type="SAM" id="MobiDB-lite"/>
    </source>
</evidence>
<sequence>MMAKPNNPKFARAWRRPSAFFTIGEGTDEDSEHYNEFDSDDDEVPTKSKLLRRRSSVPFVYDSNSSLDSDTELGWELAERRKTRRESSVPMNQGLQAWVDLKATAGSSSSSSPSNKDDGDQNKQLAVVSALPITRKKKAAYEEIKEQLTAGKVKEAKINVRDSDWELNEEIRSRLWPHLSSIHEATRTSLDGLYWDSVSQIYGSQELPSGNLHLPPFTDTHYHLYYGLSAEGRKFTDRIVSVVGYAYPEITYCPLLLPLTSLFLHYVQEEKTYNSMCTLLSAKHKVFLTQTKLQWEVTYTTAMNLTKKFSKPAFTFIQRNLQPGERIESVFQGWIWWIFRDLPLSHTVRIIDCFLMEGVKVLYRVALALLLSFTKACGSDSKWSNLVESSGLEIGISKFCSDIATIFTPQRLLKSAFSIRAFRGAEIRKISTKVELVLKSRGPGAGGGGVGGGGGGNKMQKSKSNENLPSSQSQMDIQMMSHTLAIKEGKSSPEHRSPSMGSYPLNNINSVASRESLLALWQWLPIRITMYQPVLLYTTEEHGCSLTTFFKRVENHEPTILIIKTTTDEVFGAYCSSHWGARNEKDEKGDRQRYFGTGETFLFSLWPERKKYPWVGIKPIPVDEDIENEDPSLQNNAKRKGRGEELFMHADTHMISIGGGEGQGICLDEDLRFGKSETCSTFQNPPLAVEKDFEVSVLEVIGFSC</sequence>
<organism evidence="9 10">
    <name type="scientific">Folsomia candida</name>
    <name type="common">Springtail</name>
    <dbReference type="NCBI Taxonomy" id="158441"/>
    <lineage>
        <taxon>Eukaryota</taxon>
        <taxon>Metazoa</taxon>
        <taxon>Ecdysozoa</taxon>
        <taxon>Arthropoda</taxon>
        <taxon>Hexapoda</taxon>
        <taxon>Collembola</taxon>
        <taxon>Entomobryomorpha</taxon>
        <taxon>Isotomoidea</taxon>
        <taxon>Isotomidae</taxon>
        <taxon>Proisotominae</taxon>
        <taxon>Folsomia</taxon>
    </lineage>
</organism>
<dbReference type="PROSITE" id="PS51886">
    <property type="entry name" value="TLDC"/>
    <property type="match status" value="1"/>
</dbReference>
<feature type="region of interest" description="Disordered" evidence="7">
    <location>
        <begin position="445"/>
        <end position="473"/>
    </location>
</feature>
<keyword evidence="5" id="KW-0968">Cytoplasmic vesicle</keyword>
<evidence type="ECO:0000256" key="4">
    <source>
        <dbReference type="ARBA" id="ARBA00023136"/>
    </source>
</evidence>
<proteinExistence type="predicted"/>
<dbReference type="InterPro" id="IPR006571">
    <property type="entry name" value="TLDc_dom"/>
</dbReference>
<dbReference type="STRING" id="158441.A0A226CW20"/>
<dbReference type="GO" id="GO:0012505">
    <property type="term" value="C:endomembrane system"/>
    <property type="evidence" value="ECO:0007669"/>
    <property type="project" value="UniProtKB-SubCell"/>
</dbReference>
<feature type="region of interest" description="Disordered" evidence="7">
    <location>
        <begin position="103"/>
        <end position="123"/>
    </location>
</feature>
<evidence type="ECO:0000256" key="3">
    <source>
        <dbReference type="ARBA" id="ARBA00023018"/>
    </source>
</evidence>
<gene>
    <name evidence="9" type="ORF">Fcan01_28031</name>
</gene>
<dbReference type="EMBL" id="LNIX01000063">
    <property type="protein sequence ID" value="OXA37183.1"/>
    <property type="molecule type" value="Genomic_DNA"/>
</dbReference>
<comment type="caution">
    <text evidence="9">The sequence shown here is derived from an EMBL/GenBank/DDBJ whole genome shotgun (WGS) entry which is preliminary data.</text>
</comment>
<accession>A0A226CW20</accession>
<evidence type="ECO:0000259" key="8">
    <source>
        <dbReference type="PROSITE" id="PS51886"/>
    </source>
</evidence>
<protein>
    <recommendedName>
        <fullName evidence="8">TLDc domain-containing protein</fullName>
    </recommendedName>
</protein>
<reference evidence="9 10" key="1">
    <citation type="submission" date="2015-12" db="EMBL/GenBank/DDBJ databases">
        <title>The genome of Folsomia candida.</title>
        <authorList>
            <person name="Faddeeva A."/>
            <person name="Derks M.F."/>
            <person name="Anvar Y."/>
            <person name="Smit S."/>
            <person name="Van Straalen N."/>
            <person name="Roelofs D."/>
        </authorList>
    </citation>
    <scope>NUCLEOTIDE SEQUENCE [LARGE SCALE GENOMIC DNA]</scope>
    <source>
        <strain evidence="9 10">VU population</strain>
        <tissue evidence="9">Whole body</tissue>
    </source>
</reference>
<dbReference type="SUPFAM" id="SSF47923">
    <property type="entry name" value="Ypt/Rab-GAP domain of gyp1p"/>
    <property type="match status" value="1"/>
</dbReference>
<keyword evidence="10" id="KW-1185">Reference proteome</keyword>
<dbReference type="OMA" id="WGRTEHC"/>
<evidence type="ECO:0000256" key="2">
    <source>
        <dbReference type="ARBA" id="ARBA00004184"/>
    </source>
</evidence>
<evidence type="ECO:0000313" key="9">
    <source>
        <dbReference type="EMBL" id="OXA37183.1"/>
    </source>
</evidence>
<dbReference type="Gene3D" id="1.10.472.80">
    <property type="entry name" value="Ypt/Rab-GAP domain of gyp1p, domain 3"/>
    <property type="match status" value="1"/>
</dbReference>
<name>A0A226CW20_FOLCA</name>
<evidence type="ECO:0000256" key="6">
    <source>
        <dbReference type="ARBA" id="ARBA00034103"/>
    </source>
</evidence>
<evidence type="ECO:0000256" key="1">
    <source>
        <dbReference type="ARBA" id="ARBA00004156"/>
    </source>
</evidence>
<dbReference type="AlphaFoldDB" id="A0A226CW20"/>
<dbReference type="OrthoDB" id="10065050at2759"/>
<comment type="subcellular location">
    <subcellularLocation>
        <location evidence="1">Cytoplasmic vesicle membrane</location>
    </subcellularLocation>
    <subcellularLocation>
        <location evidence="2">Endomembrane system</location>
        <topology evidence="2">Peripheral membrane protein</topology>
    </subcellularLocation>
    <subcellularLocation>
        <location evidence="6">Synapse</location>
    </subcellularLocation>
</comment>
<dbReference type="GO" id="GO:0045202">
    <property type="term" value="C:synapse"/>
    <property type="evidence" value="ECO:0007669"/>
    <property type="project" value="UniProtKB-SubCell"/>
</dbReference>
<feature type="region of interest" description="Disordered" evidence="7">
    <location>
        <begin position="24"/>
        <end position="47"/>
    </location>
</feature>
<dbReference type="SMART" id="SM00584">
    <property type="entry name" value="TLDc"/>
    <property type="match status" value="1"/>
</dbReference>
<feature type="compositionally biased region" description="Gly residues" evidence="7">
    <location>
        <begin position="445"/>
        <end position="457"/>
    </location>
</feature>
<feature type="domain" description="TLDc" evidence="8">
    <location>
        <begin position="510"/>
        <end position="704"/>
    </location>
</feature>
<dbReference type="GO" id="GO:0030659">
    <property type="term" value="C:cytoplasmic vesicle membrane"/>
    <property type="evidence" value="ECO:0007669"/>
    <property type="project" value="UniProtKB-SubCell"/>
</dbReference>
<dbReference type="PANTHER" id="PTHR23354:SF122">
    <property type="entry name" value="GTPASE-ACTIVATING PROTEIN SKYWALKER"/>
    <property type="match status" value="1"/>
</dbReference>
<evidence type="ECO:0000313" key="10">
    <source>
        <dbReference type="Proteomes" id="UP000198287"/>
    </source>
</evidence>
<dbReference type="InterPro" id="IPR000195">
    <property type="entry name" value="Rab-GAP-TBC_dom"/>
</dbReference>
<dbReference type="InterPro" id="IPR035969">
    <property type="entry name" value="Rab-GAP_TBC_sf"/>
</dbReference>
<keyword evidence="4" id="KW-0472">Membrane</keyword>
<evidence type="ECO:0000256" key="5">
    <source>
        <dbReference type="ARBA" id="ARBA00023329"/>
    </source>
</evidence>
<dbReference type="Proteomes" id="UP000198287">
    <property type="component" value="Unassembled WGS sequence"/>
</dbReference>
<dbReference type="Pfam" id="PF00566">
    <property type="entry name" value="RabGAP-TBC"/>
    <property type="match status" value="1"/>
</dbReference>
<dbReference type="Pfam" id="PF07534">
    <property type="entry name" value="TLD"/>
    <property type="match status" value="1"/>
</dbReference>
<keyword evidence="3" id="KW-0770">Synapse</keyword>